<dbReference type="PANTHER" id="PTHR22893:SF91">
    <property type="entry name" value="NADPH DEHYDROGENASE 2-RELATED"/>
    <property type="match status" value="1"/>
</dbReference>
<reference evidence="5 6" key="1">
    <citation type="submission" date="2016-12" db="EMBL/GenBank/DDBJ databases">
        <title>Isolation and genomic insights into novel planktonic Zetaproteobacteria from stratified waters of the Chesapeake Bay.</title>
        <authorList>
            <person name="McAllister S.M."/>
            <person name="Kato S."/>
            <person name="Chan C.S."/>
            <person name="Chiu B.K."/>
            <person name="Field E.K."/>
        </authorList>
    </citation>
    <scope>NUCLEOTIDE SEQUENCE [LARGE SCALE GENOMIC DNA]</scope>
    <source>
        <strain evidence="5 6">CP-5</strain>
    </source>
</reference>
<feature type="domain" description="NADH:flavin oxidoreductase/NADH oxidase N-terminal" evidence="4">
    <location>
        <begin position="4"/>
        <end position="332"/>
    </location>
</feature>
<organism evidence="5 6">
    <name type="scientific">Mariprofundus aestuarium</name>
    <dbReference type="NCBI Taxonomy" id="1921086"/>
    <lineage>
        <taxon>Bacteria</taxon>
        <taxon>Pseudomonadati</taxon>
        <taxon>Pseudomonadota</taxon>
        <taxon>Candidatius Mariprofundia</taxon>
        <taxon>Mariprofundales</taxon>
        <taxon>Mariprofundaceae</taxon>
        <taxon>Mariprofundus</taxon>
    </lineage>
</organism>
<dbReference type="CDD" id="cd02933">
    <property type="entry name" value="OYE_like_FMN"/>
    <property type="match status" value="1"/>
</dbReference>
<dbReference type="EMBL" id="CP018799">
    <property type="protein sequence ID" value="ATX78939.1"/>
    <property type="molecule type" value="Genomic_DNA"/>
</dbReference>
<dbReference type="Pfam" id="PF00724">
    <property type="entry name" value="Oxidored_FMN"/>
    <property type="match status" value="1"/>
</dbReference>
<gene>
    <name evidence="5" type="ORF">Ga0123461_0502</name>
</gene>
<evidence type="ECO:0000313" key="6">
    <source>
        <dbReference type="Proteomes" id="UP000231701"/>
    </source>
</evidence>
<dbReference type="KEGG" id="maes:Ga0123461_0502"/>
<comment type="similarity">
    <text evidence="2">Belongs to the NADH:flavin oxidoreductase/NADH oxidase family.</text>
</comment>
<evidence type="ECO:0000256" key="2">
    <source>
        <dbReference type="ARBA" id="ARBA00005979"/>
    </source>
</evidence>
<comment type="cofactor">
    <cofactor evidence="1">
        <name>FMN</name>
        <dbReference type="ChEBI" id="CHEBI:58210"/>
    </cofactor>
</comment>
<dbReference type="Proteomes" id="UP000231701">
    <property type="component" value="Chromosome"/>
</dbReference>
<dbReference type="OrthoDB" id="5297124at2"/>
<dbReference type="GO" id="GO:0010181">
    <property type="term" value="F:FMN binding"/>
    <property type="evidence" value="ECO:0007669"/>
    <property type="project" value="InterPro"/>
</dbReference>
<dbReference type="Gene3D" id="3.20.20.70">
    <property type="entry name" value="Aldolase class I"/>
    <property type="match status" value="1"/>
</dbReference>
<dbReference type="InterPro" id="IPR045247">
    <property type="entry name" value="Oye-like"/>
</dbReference>
<dbReference type="RefSeq" id="WP_100276891.1">
    <property type="nucleotide sequence ID" value="NZ_CP018799.1"/>
</dbReference>
<accession>A0A2K8KYH2</accession>
<dbReference type="GO" id="GO:0016628">
    <property type="term" value="F:oxidoreductase activity, acting on the CH-CH group of donors, NAD or NADP as acceptor"/>
    <property type="evidence" value="ECO:0007669"/>
    <property type="project" value="UniProtKB-ARBA"/>
</dbReference>
<dbReference type="AlphaFoldDB" id="A0A2K8KYH2"/>
<dbReference type="PANTHER" id="PTHR22893">
    <property type="entry name" value="NADH OXIDOREDUCTASE-RELATED"/>
    <property type="match status" value="1"/>
</dbReference>
<dbReference type="InterPro" id="IPR013785">
    <property type="entry name" value="Aldolase_TIM"/>
</dbReference>
<dbReference type="GO" id="GO:0005829">
    <property type="term" value="C:cytosol"/>
    <property type="evidence" value="ECO:0007669"/>
    <property type="project" value="UniProtKB-ARBA"/>
</dbReference>
<sequence>MSNELFSSIELGGQRLSNRMVMAPMTRNRAPDTVANTMMAEYYAQRAGAGLIVTEGAQISEQAVGYPATPGIFNAEQVTGWKQVTEAVHAKGGHIFVQLWHCGRISHPDFHGGELPVAPSAIRPAGEAITYEGMKAFVEPRALETSEIPDIVESYRHAAACAKEAGFDGVEIHAANGYLIDQFIRDGSNQRTDRYGGSLENRARLLLEVVAAVGNEIGHHRVGVRISPINAFNDMSDSDPQATFNYVSAKLSSLGLAFLHVVEVSMTGEASSDFDTGQLRERYDGIYIANGGYDHARAEQKVTSGAADLVAFGIPFLANPDLPERFRRSAPLNQADQSTFYGGDEHGYTDYPMLEIT</sequence>
<protein>
    <submittedName>
        <fullName evidence="5">N-ethylmaleimide reductase</fullName>
    </submittedName>
</protein>
<dbReference type="SUPFAM" id="SSF51395">
    <property type="entry name" value="FMN-linked oxidoreductases"/>
    <property type="match status" value="1"/>
</dbReference>
<keyword evidence="3" id="KW-0560">Oxidoreductase</keyword>
<keyword evidence="6" id="KW-1185">Reference proteome</keyword>
<evidence type="ECO:0000256" key="3">
    <source>
        <dbReference type="ARBA" id="ARBA00023002"/>
    </source>
</evidence>
<name>A0A2K8KYH2_MARES</name>
<evidence type="ECO:0000259" key="4">
    <source>
        <dbReference type="Pfam" id="PF00724"/>
    </source>
</evidence>
<evidence type="ECO:0000313" key="5">
    <source>
        <dbReference type="EMBL" id="ATX78939.1"/>
    </source>
</evidence>
<proteinExistence type="inferred from homology"/>
<dbReference type="InterPro" id="IPR001155">
    <property type="entry name" value="OxRdtase_FMN_N"/>
</dbReference>
<dbReference type="FunFam" id="3.20.20.70:FF:000059">
    <property type="entry name" value="N-ethylmaleimide reductase, FMN-linked"/>
    <property type="match status" value="1"/>
</dbReference>
<evidence type="ECO:0000256" key="1">
    <source>
        <dbReference type="ARBA" id="ARBA00001917"/>
    </source>
</evidence>